<dbReference type="InterPro" id="IPR001789">
    <property type="entry name" value="Sig_transdc_resp-reg_receiver"/>
</dbReference>
<dbReference type="SUPFAM" id="SSF52172">
    <property type="entry name" value="CheY-like"/>
    <property type="match status" value="1"/>
</dbReference>
<dbReference type="PANTHER" id="PTHR45138:SF9">
    <property type="entry name" value="DIGUANYLATE CYCLASE DGCM-RELATED"/>
    <property type="match status" value="1"/>
</dbReference>
<dbReference type="GO" id="GO:1902201">
    <property type="term" value="P:negative regulation of bacterial-type flagellum-dependent cell motility"/>
    <property type="evidence" value="ECO:0007669"/>
    <property type="project" value="TreeGrafter"/>
</dbReference>
<evidence type="ECO:0000256" key="3">
    <source>
        <dbReference type="PROSITE-ProRule" id="PRU00169"/>
    </source>
</evidence>
<dbReference type="EC" id="2.7.7.65" evidence="1"/>
<evidence type="ECO:0000313" key="6">
    <source>
        <dbReference type="EMBL" id="VDS03775.1"/>
    </source>
</evidence>
<comment type="catalytic activity">
    <reaction evidence="2">
        <text>2 GTP = 3',3'-c-di-GMP + 2 diphosphate</text>
        <dbReference type="Rhea" id="RHEA:24898"/>
        <dbReference type="ChEBI" id="CHEBI:33019"/>
        <dbReference type="ChEBI" id="CHEBI:37565"/>
        <dbReference type="ChEBI" id="CHEBI:58805"/>
        <dbReference type="EC" id="2.7.7.65"/>
    </reaction>
</comment>
<evidence type="ECO:0000259" key="5">
    <source>
        <dbReference type="PROSITE" id="PS50887"/>
    </source>
</evidence>
<organism evidence="6 7">
    <name type="scientific">Devosia equisanguinis</name>
    <dbReference type="NCBI Taxonomy" id="2490941"/>
    <lineage>
        <taxon>Bacteria</taxon>
        <taxon>Pseudomonadati</taxon>
        <taxon>Pseudomonadota</taxon>
        <taxon>Alphaproteobacteria</taxon>
        <taxon>Hyphomicrobiales</taxon>
        <taxon>Devosiaceae</taxon>
        <taxon>Devosia</taxon>
    </lineage>
</organism>
<dbReference type="Proteomes" id="UP000268844">
    <property type="component" value="Unassembled WGS sequence"/>
</dbReference>
<dbReference type="GO" id="GO:0005886">
    <property type="term" value="C:plasma membrane"/>
    <property type="evidence" value="ECO:0007669"/>
    <property type="project" value="TreeGrafter"/>
</dbReference>
<dbReference type="Pfam" id="PF00072">
    <property type="entry name" value="Response_reg"/>
    <property type="match status" value="1"/>
</dbReference>
<dbReference type="InterPro" id="IPR050469">
    <property type="entry name" value="Diguanylate_Cyclase"/>
</dbReference>
<reference evidence="6 7" key="1">
    <citation type="submission" date="2018-12" db="EMBL/GenBank/DDBJ databases">
        <authorList>
            <person name="Criscuolo A."/>
        </authorList>
    </citation>
    <scope>NUCLEOTIDE SEQUENCE [LARGE SCALE GENOMIC DNA]</scope>
    <source>
        <strain evidence="6">ACIP1116281</strain>
    </source>
</reference>
<dbReference type="SMART" id="SM00448">
    <property type="entry name" value="REC"/>
    <property type="match status" value="1"/>
</dbReference>
<name>A0A447I8M9_9HYPH</name>
<feature type="modified residue" description="4-aspartylphosphate" evidence="3">
    <location>
        <position position="54"/>
    </location>
</feature>
<dbReference type="Gene3D" id="3.40.50.2300">
    <property type="match status" value="1"/>
</dbReference>
<dbReference type="SMART" id="SM00267">
    <property type="entry name" value="GGDEF"/>
    <property type="match status" value="1"/>
</dbReference>
<dbReference type="SUPFAM" id="SSF55073">
    <property type="entry name" value="Nucleotide cyclase"/>
    <property type="match status" value="1"/>
</dbReference>
<dbReference type="InterPro" id="IPR000160">
    <property type="entry name" value="GGDEF_dom"/>
</dbReference>
<dbReference type="RefSeq" id="WP_126149378.1">
    <property type="nucleotide sequence ID" value="NZ_JBHTMH010000001.1"/>
</dbReference>
<feature type="domain" description="GGDEF" evidence="5">
    <location>
        <begin position="164"/>
        <end position="299"/>
    </location>
</feature>
<dbReference type="InterPro" id="IPR043128">
    <property type="entry name" value="Rev_trsase/Diguanyl_cyclase"/>
</dbReference>
<keyword evidence="7" id="KW-1185">Reference proteome</keyword>
<protein>
    <recommendedName>
        <fullName evidence="1">diguanylate cyclase</fullName>
        <ecNumber evidence="1">2.7.7.65</ecNumber>
    </recommendedName>
</protein>
<gene>
    <name evidence="6" type="primary">pleD_2</name>
    <name evidence="6" type="ORF">DEVEQU_00904</name>
</gene>
<dbReference type="GO" id="GO:0052621">
    <property type="term" value="F:diguanylate cyclase activity"/>
    <property type="evidence" value="ECO:0007669"/>
    <property type="project" value="UniProtKB-EC"/>
</dbReference>
<dbReference type="AlphaFoldDB" id="A0A447I8M9"/>
<dbReference type="PANTHER" id="PTHR45138">
    <property type="entry name" value="REGULATORY COMPONENTS OF SENSORY TRANSDUCTION SYSTEM"/>
    <property type="match status" value="1"/>
</dbReference>
<dbReference type="GO" id="GO:0000160">
    <property type="term" value="P:phosphorelay signal transduction system"/>
    <property type="evidence" value="ECO:0007669"/>
    <property type="project" value="InterPro"/>
</dbReference>
<evidence type="ECO:0000256" key="2">
    <source>
        <dbReference type="ARBA" id="ARBA00034247"/>
    </source>
</evidence>
<dbReference type="Pfam" id="PF00990">
    <property type="entry name" value="GGDEF"/>
    <property type="match status" value="1"/>
</dbReference>
<feature type="domain" description="Response regulatory" evidence="4">
    <location>
        <begin position="6"/>
        <end position="121"/>
    </location>
</feature>
<evidence type="ECO:0000313" key="7">
    <source>
        <dbReference type="Proteomes" id="UP000268844"/>
    </source>
</evidence>
<dbReference type="NCBIfam" id="TIGR00254">
    <property type="entry name" value="GGDEF"/>
    <property type="match status" value="1"/>
</dbReference>
<dbReference type="FunFam" id="3.30.70.270:FF:000001">
    <property type="entry name" value="Diguanylate cyclase domain protein"/>
    <property type="match status" value="1"/>
</dbReference>
<dbReference type="GO" id="GO:0043709">
    <property type="term" value="P:cell adhesion involved in single-species biofilm formation"/>
    <property type="evidence" value="ECO:0007669"/>
    <property type="project" value="TreeGrafter"/>
</dbReference>
<evidence type="ECO:0000256" key="1">
    <source>
        <dbReference type="ARBA" id="ARBA00012528"/>
    </source>
</evidence>
<sequence>MSQQPTVLIVDDDRLNRALLAELLKDDCRLLLAKDGLSGLDIAQREDVSLILLDVSMPGMDGYEVMRRLRANPETADIGVIFITGMAEEEDEEKGLMLGAADYVQKPIRPAIVKARVKVHLKLAAQRRELERLSLQDGLTGIANRRYFDDAFERCLRRAARQGEAMGVAIFDVDHFKQYNDFYGHGAGDEALRQVAAVFSHFTRRPGDVAARYGGEEFVLLMPQASNFADIAEELRQAIVARSIAHARSPTSAVLTLSGGGVIVTQSQGLTTTQLLAQADTLLYRSKNEGRNRVFIDHFSA</sequence>
<dbReference type="EMBL" id="UZWD01000015">
    <property type="protein sequence ID" value="VDS03775.1"/>
    <property type="molecule type" value="Genomic_DNA"/>
</dbReference>
<dbReference type="CDD" id="cd01949">
    <property type="entry name" value="GGDEF"/>
    <property type="match status" value="1"/>
</dbReference>
<dbReference type="PROSITE" id="PS50110">
    <property type="entry name" value="RESPONSE_REGULATORY"/>
    <property type="match status" value="1"/>
</dbReference>
<evidence type="ECO:0000259" key="4">
    <source>
        <dbReference type="PROSITE" id="PS50110"/>
    </source>
</evidence>
<dbReference type="InterPro" id="IPR029787">
    <property type="entry name" value="Nucleotide_cyclase"/>
</dbReference>
<dbReference type="PROSITE" id="PS50887">
    <property type="entry name" value="GGDEF"/>
    <property type="match status" value="1"/>
</dbReference>
<dbReference type="OrthoDB" id="9812260at2"/>
<dbReference type="InterPro" id="IPR011006">
    <property type="entry name" value="CheY-like_superfamily"/>
</dbReference>
<dbReference type="Gene3D" id="3.30.70.270">
    <property type="match status" value="1"/>
</dbReference>
<keyword evidence="3" id="KW-0597">Phosphoprotein</keyword>
<accession>A0A447I8M9</accession>
<proteinExistence type="predicted"/>